<gene>
    <name evidence="2" type="ORF">Voc01_086940</name>
</gene>
<dbReference type="InterPro" id="IPR000073">
    <property type="entry name" value="AB_hydrolase_1"/>
</dbReference>
<accession>A0A8J4A3B2</accession>
<dbReference type="GO" id="GO:0006355">
    <property type="term" value="P:regulation of DNA-templated transcription"/>
    <property type="evidence" value="ECO:0007669"/>
    <property type="project" value="InterPro"/>
</dbReference>
<dbReference type="SUPFAM" id="SSF53474">
    <property type="entry name" value="alpha/beta-Hydrolases"/>
    <property type="match status" value="1"/>
</dbReference>
<dbReference type="Pfam" id="PF00196">
    <property type="entry name" value="GerE"/>
    <property type="match status" value="1"/>
</dbReference>
<comment type="caution">
    <text evidence="2">The sequence shown here is derived from an EMBL/GenBank/DDBJ whole genome shotgun (WGS) entry which is preliminary data.</text>
</comment>
<dbReference type="Gene3D" id="1.10.10.10">
    <property type="entry name" value="Winged helix-like DNA-binding domain superfamily/Winged helix DNA-binding domain"/>
    <property type="match status" value="1"/>
</dbReference>
<dbReference type="CDD" id="cd06170">
    <property type="entry name" value="LuxR_C_like"/>
    <property type="match status" value="1"/>
</dbReference>
<dbReference type="AlphaFoldDB" id="A0A8J4A3B2"/>
<dbReference type="InterPro" id="IPR050471">
    <property type="entry name" value="AB_hydrolase"/>
</dbReference>
<dbReference type="SUPFAM" id="SSF46894">
    <property type="entry name" value="C-terminal effector domain of the bipartite response regulators"/>
    <property type="match status" value="1"/>
</dbReference>
<evidence type="ECO:0000313" key="3">
    <source>
        <dbReference type="Proteomes" id="UP000635606"/>
    </source>
</evidence>
<dbReference type="PANTHER" id="PTHR43433:SF5">
    <property type="entry name" value="AB HYDROLASE-1 DOMAIN-CONTAINING PROTEIN"/>
    <property type="match status" value="1"/>
</dbReference>
<dbReference type="PANTHER" id="PTHR43433">
    <property type="entry name" value="HYDROLASE, ALPHA/BETA FOLD FAMILY PROTEIN"/>
    <property type="match status" value="1"/>
</dbReference>
<dbReference type="Gene3D" id="3.40.50.1820">
    <property type="entry name" value="alpha/beta hydrolase"/>
    <property type="match status" value="1"/>
</dbReference>
<dbReference type="SMART" id="SM00421">
    <property type="entry name" value="HTH_LUXR"/>
    <property type="match status" value="1"/>
</dbReference>
<evidence type="ECO:0000313" key="2">
    <source>
        <dbReference type="EMBL" id="GIJ73777.1"/>
    </source>
</evidence>
<dbReference type="InterPro" id="IPR036388">
    <property type="entry name" value="WH-like_DNA-bd_sf"/>
</dbReference>
<dbReference type="PRINTS" id="PR00038">
    <property type="entry name" value="HTHLUXR"/>
</dbReference>
<feature type="domain" description="HTH luxR-type" evidence="1">
    <location>
        <begin position="270"/>
        <end position="334"/>
    </location>
</feature>
<reference evidence="2" key="1">
    <citation type="submission" date="2021-01" db="EMBL/GenBank/DDBJ databases">
        <title>Whole genome shotgun sequence of Virgisporangium ochraceum NBRC 16418.</title>
        <authorList>
            <person name="Komaki H."/>
            <person name="Tamura T."/>
        </authorList>
    </citation>
    <scope>NUCLEOTIDE SEQUENCE</scope>
    <source>
        <strain evidence="2">NBRC 16418</strain>
    </source>
</reference>
<dbReference type="PROSITE" id="PS50043">
    <property type="entry name" value="HTH_LUXR_2"/>
    <property type="match status" value="1"/>
</dbReference>
<organism evidence="2 3">
    <name type="scientific">Virgisporangium ochraceum</name>
    <dbReference type="NCBI Taxonomy" id="65505"/>
    <lineage>
        <taxon>Bacteria</taxon>
        <taxon>Bacillati</taxon>
        <taxon>Actinomycetota</taxon>
        <taxon>Actinomycetes</taxon>
        <taxon>Micromonosporales</taxon>
        <taxon>Micromonosporaceae</taxon>
        <taxon>Virgisporangium</taxon>
    </lineage>
</organism>
<dbReference type="Pfam" id="PF00561">
    <property type="entry name" value="Abhydrolase_1"/>
    <property type="match status" value="1"/>
</dbReference>
<dbReference type="GO" id="GO:0003677">
    <property type="term" value="F:DNA binding"/>
    <property type="evidence" value="ECO:0007669"/>
    <property type="project" value="InterPro"/>
</dbReference>
<proteinExistence type="predicted"/>
<dbReference type="GO" id="GO:0003824">
    <property type="term" value="F:catalytic activity"/>
    <property type="evidence" value="ECO:0007669"/>
    <property type="project" value="UniProtKB-ARBA"/>
</dbReference>
<sequence length="334" mass="35624">MRFVSTPAGQVAYSVTGSGPPLVYLLGWISHLELMWDLPDHRRFVEELAREYTVIRYDRVGCGLSNRSRDDFTLESELAVLDALTGQLGLDRYALLGSCEGGQVAAAHAARRPDAVTALLVYGSCADGGQLAPADVRASVLSTVRAHWGLGSRVLADIWLPDAPAESVAGFARLQRGAATAGMAADLLDMYYRMRVGAVLPAIRVPTLVLHRRGSRAVPFDLGRRMAGLIPGAQLVALEGRAQPIYAERVDAAVGAIRSFLDRHAPAAGAVTATKPVTARERQVAALLAAGLTNADIGRRLGVSVRTVDAHLEHLRNKLGVRTRAQIAVWSAAG</sequence>
<dbReference type="PRINTS" id="PR00111">
    <property type="entry name" value="ABHYDROLASE"/>
</dbReference>
<evidence type="ECO:0000259" key="1">
    <source>
        <dbReference type="PROSITE" id="PS50043"/>
    </source>
</evidence>
<dbReference type="EMBL" id="BOPH01000125">
    <property type="protein sequence ID" value="GIJ73777.1"/>
    <property type="molecule type" value="Genomic_DNA"/>
</dbReference>
<dbReference type="Proteomes" id="UP000635606">
    <property type="component" value="Unassembled WGS sequence"/>
</dbReference>
<dbReference type="PROSITE" id="PS00622">
    <property type="entry name" value="HTH_LUXR_1"/>
    <property type="match status" value="1"/>
</dbReference>
<name>A0A8J4A3B2_9ACTN</name>
<dbReference type="InterPro" id="IPR029058">
    <property type="entry name" value="AB_hydrolase_fold"/>
</dbReference>
<keyword evidence="3" id="KW-1185">Reference proteome</keyword>
<dbReference type="RefSeq" id="WP_203933601.1">
    <property type="nucleotide sequence ID" value="NZ_BOPH01000125.1"/>
</dbReference>
<protein>
    <submittedName>
        <fullName evidence="2">LuxR family transcriptional regulator</fullName>
    </submittedName>
</protein>
<dbReference type="InterPro" id="IPR000792">
    <property type="entry name" value="Tscrpt_reg_LuxR_C"/>
</dbReference>
<dbReference type="InterPro" id="IPR016032">
    <property type="entry name" value="Sig_transdc_resp-reg_C-effctor"/>
</dbReference>